<reference evidence="1" key="1">
    <citation type="journal article" date="2021" name="Environ. Microbiol.">
        <title>Gene family expansions and transcriptome signatures uncover fungal adaptations to wood decay.</title>
        <authorList>
            <person name="Hage H."/>
            <person name="Miyauchi S."/>
            <person name="Viragh M."/>
            <person name="Drula E."/>
            <person name="Min B."/>
            <person name="Chaduli D."/>
            <person name="Navarro D."/>
            <person name="Favel A."/>
            <person name="Norest M."/>
            <person name="Lesage-Meessen L."/>
            <person name="Balint B."/>
            <person name="Merenyi Z."/>
            <person name="de Eugenio L."/>
            <person name="Morin E."/>
            <person name="Martinez A.T."/>
            <person name="Baldrian P."/>
            <person name="Stursova M."/>
            <person name="Martinez M.J."/>
            <person name="Novotny C."/>
            <person name="Magnuson J.K."/>
            <person name="Spatafora J.W."/>
            <person name="Maurice S."/>
            <person name="Pangilinan J."/>
            <person name="Andreopoulos W."/>
            <person name="LaButti K."/>
            <person name="Hundley H."/>
            <person name="Na H."/>
            <person name="Kuo A."/>
            <person name="Barry K."/>
            <person name="Lipzen A."/>
            <person name="Henrissat B."/>
            <person name="Riley R."/>
            <person name="Ahrendt S."/>
            <person name="Nagy L.G."/>
            <person name="Grigoriev I.V."/>
            <person name="Martin F."/>
            <person name="Rosso M.N."/>
        </authorList>
    </citation>
    <scope>NUCLEOTIDE SEQUENCE</scope>
    <source>
        <strain evidence="1">CBS 384.51</strain>
    </source>
</reference>
<evidence type="ECO:0000313" key="1">
    <source>
        <dbReference type="EMBL" id="KAI0093621.1"/>
    </source>
</evidence>
<dbReference type="Proteomes" id="UP001055072">
    <property type="component" value="Unassembled WGS sequence"/>
</dbReference>
<dbReference type="EMBL" id="MU274901">
    <property type="protein sequence ID" value="KAI0093621.1"/>
    <property type="molecule type" value="Genomic_DNA"/>
</dbReference>
<sequence length="448" mass="45619">MVHVASFIGALLFAGVASALPRPDSAINEPAVAAPDGIKITLTGATSTVASSSASSVVVSSSASYPAATAASSSSSSSSVSQSTQSSNSYGGSSNSYGSNSYGGSSGNSWSYSYSWAAAAPEQTSKSYGSGYNNWGWGGSDYNNCVQQCVAQFGAPPSTYTPPPSVSSDSMSGSSSSKTHTIIVAPTQGVKRFIPPMMSVPPGDTVNFVWRANNHTVTKSSQLLPCNKTADKPFASGEQNMGFQFQETVNDTNPVFYYCGTPGHCEVGMWGVLNPSTSNGSDSVSVMMPQMISNDSSLSAMWAYMNDVGSQHNASNAVMNWGGKYNVSSVPSWAQGELMQNIMFTRMFLAMNPETLRSDGSIDMSATTAPLSFPADISSALAGSNNAASSTPNVGSSSAASSGSASQTASTTPSASPSAAGKTSGARSTVVSSALLGVAVLAVSVLAL</sequence>
<evidence type="ECO:0000313" key="2">
    <source>
        <dbReference type="Proteomes" id="UP001055072"/>
    </source>
</evidence>
<proteinExistence type="predicted"/>
<organism evidence="1 2">
    <name type="scientific">Irpex rosettiformis</name>
    <dbReference type="NCBI Taxonomy" id="378272"/>
    <lineage>
        <taxon>Eukaryota</taxon>
        <taxon>Fungi</taxon>
        <taxon>Dikarya</taxon>
        <taxon>Basidiomycota</taxon>
        <taxon>Agaricomycotina</taxon>
        <taxon>Agaricomycetes</taxon>
        <taxon>Polyporales</taxon>
        <taxon>Irpicaceae</taxon>
        <taxon>Irpex</taxon>
    </lineage>
</organism>
<protein>
    <submittedName>
        <fullName evidence="1">Uncharacterized protein</fullName>
    </submittedName>
</protein>
<gene>
    <name evidence="1" type="ORF">BDY19DRAFT_989179</name>
</gene>
<accession>A0ACB8UH78</accession>
<name>A0ACB8UH78_9APHY</name>
<keyword evidence="2" id="KW-1185">Reference proteome</keyword>
<comment type="caution">
    <text evidence="1">The sequence shown here is derived from an EMBL/GenBank/DDBJ whole genome shotgun (WGS) entry which is preliminary data.</text>
</comment>